<proteinExistence type="predicted"/>
<dbReference type="EMBL" id="KZ824955">
    <property type="protein sequence ID" value="RAH70433.1"/>
    <property type="molecule type" value="Genomic_DNA"/>
</dbReference>
<organism evidence="1 2">
    <name type="scientific">Aspergillus aculeatinus CBS 121060</name>
    <dbReference type="NCBI Taxonomy" id="1448322"/>
    <lineage>
        <taxon>Eukaryota</taxon>
        <taxon>Fungi</taxon>
        <taxon>Dikarya</taxon>
        <taxon>Ascomycota</taxon>
        <taxon>Pezizomycotina</taxon>
        <taxon>Eurotiomycetes</taxon>
        <taxon>Eurotiomycetidae</taxon>
        <taxon>Eurotiales</taxon>
        <taxon>Aspergillaceae</taxon>
        <taxon>Aspergillus</taxon>
        <taxon>Aspergillus subgen. Circumdati</taxon>
    </lineage>
</organism>
<dbReference type="Proteomes" id="UP000249661">
    <property type="component" value="Unassembled WGS sequence"/>
</dbReference>
<evidence type="ECO:0000313" key="2">
    <source>
        <dbReference type="Proteomes" id="UP000249661"/>
    </source>
</evidence>
<keyword evidence="2" id="KW-1185">Reference proteome</keyword>
<gene>
    <name evidence="1" type="ORF">BO66DRAFT_420436</name>
</gene>
<sequence>MADLLEPVILGDTIQLRNRVCMGSMTRNRCIDDNKPTEASIKHYVDRARDGTGLIIAEGTFISPHGAEWPHAPVMYNDEHARAWAKVTSAVHDVGGKIFFQPWHAGRIQNENMPMLKDNGYPVYAPSKIAAKGGKFRTLEGTPGHTHNIVEIDNPKAFVGQYRHSVTLAKEAGFDGIELLSQGHSNSRTDEYGGSVENRCRFPLEVLDAMIEVWGSRSELSETYTYYIEELMRRDLAFINLSRRGCDGKELPPKYDPVLQFGPMIRCPGSRTMLMVNHEYTVEEASALIKAGKVDLVTFARPFIYNPDLISRIKHKVSLAKNDRGGRVNYGPFEDPNENYNDWPSMTRRSQAVSD</sequence>
<name>A0ACD1HA31_9EURO</name>
<evidence type="ECO:0000313" key="1">
    <source>
        <dbReference type="EMBL" id="RAH70433.1"/>
    </source>
</evidence>
<accession>A0ACD1HA31</accession>
<reference evidence="1" key="1">
    <citation type="submission" date="2018-02" db="EMBL/GenBank/DDBJ databases">
        <title>The genomes of Aspergillus section Nigri reveals drivers in fungal speciation.</title>
        <authorList>
            <consortium name="DOE Joint Genome Institute"/>
            <person name="Vesth T.C."/>
            <person name="Nybo J."/>
            <person name="Theobald S."/>
            <person name="Brandl J."/>
            <person name="Frisvad J.C."/>
            <person name="Nielsen K.F."/>
            <person name="Lyhne E.K."/>
            <person name="Kogle M.E."/>
            <person name="Kuo A."/>
            <person name="Riley R."/>
            <person name="Clum A."/>
            <person name="Nolan M."/>
            <person name="Lipzen A."/>
            <person name="Salamov A."/>
            <person name="Henrissat B."/>
            <person name="Wiebenga A."/>
            <person name="De vries R.P."/>
            <person name="Grigoriev I.V."/>
            <person name="Mortensen U.H."/>
            <person name="Andersen M.R."/>
            <person name="Baker S.E."/>
        </authorList>
    </citation>
    <scope>NUCLEOTIDE SEQUENCE</scope>
    <source>
        <strain evidence="1">CBS 121060</strain>
    </source>
</reference>
<protein>
    <submittedName>
        <fullName evidence="1">FMN-linked oxidoreductase</fullName>
    </submittedName>
</protein>